<dbReference type="GO" id="GO:0030313">
    <property type="term" value="C:cell envelope"/>
    <property type="evidence" value="ECO:0007669"/>
    <property type="project" value="UniProtKB-SubCell"/>
</dbReference>
<dbReference type="Gene3D" id="2.70.70.10">
    <property type="entry name" value="Glucose Permease (Domain IIA)"/>
    <property type="match status" value="1"/>
</dbReference>
<dbReference type="InterPro" id="IPR016047">
    <property type="entry name" value="M23ase_b-sheet_dom"/>
</dbReference>
<dbReference type="eggNOG" id="COG0739">
    <property type="taxonomic scope" value="Bacteria"/>
</dbReference>
<organism evidence="12 13">
    <name type="scientific">Legionella oakridgensis ATCC 33761 = DSM 21215</name>
    <dbReference type="NCBI Taxonomy" id="1268635"/>
    <lineage>
        <taxon>Bacteria</taxon>
        <taxon>Pseudomonadati</taxon>
        <taxon>Pseudomonadota</taxon>
        <taxon>Gammaproteobacteria</taxon>
        <taxon>Legionellales</taxon>
        <taxon>Legionellaceae</taxon>
        <taxon>Legionella</taxon>
    </lineage>
</organism>
<evidence type="ECO:0000256" key="9">
    <source>
        <dbReference type="SAM" id="Phobius"/>
    </source>
</evidence>
<evidence type="ECO:0000256" key="6">
    <source>
        <dbReference type="ARBA" id="ARBA00022833"/>
    </source>
</evidence>
<dbReference type="Gene3D" id="3.10.450.350">
    <property type="match status" value="2"/>
</dbReference>
<dbReference type="InterPro" id="IPR018392">
    <property type="entry name" value="LysM"/>
</dbReference>
<dbReference type="STRING" id="1268635.Loa_02439"/>
<keyword evidence="9" id="KW-0812">Transmembrane</keyword>
<comment type="cofactor">
    <cofactor evidence="1">
        <name>Zn(2+)</name>
        <dbReference type="ChEBI" id="CHEBI:29105"/>
    </cofactor>
</comment>
<dbReference type="HOGENOM" id="CLU_026846_3_2_6"/>
<evidence type="ECO:0000256" key="8">
    <source>
        <dbReference type="SAM" id="MobiDB-lite"/>
    </source>
</evidence>
<evidence type="ECO:0000259" key="10">
    <source>
        <dbReference type="Pfam" id="PF01551"/>
    </source>
</evidence>
<dbReference type="KEGG" id="lok:Loa_02439"/>
<gene>
    <name evidence="12" type="ORF">Loa_02439</name>
</gene>
<evidence type="ECO:0000256" key="7">
    <source>
        <dbReference type="ARBA" id="ARBA00023049"/>
    </source>
</evidence>
<feature type="domain" description="Csd3-like second N-terminal" evidence="11">
    <location>
        <begin position="224"/>
        <end position="344"/>
    </location>
</feature>
<proteinExistence type="predicted"/>
<evidence type="ECO:0000256" key="5">
    <source>
        <dbReference type="ARBA" id="ARBA00022801"/>
    </source>
</evidence>
<protein>
    <submittedName>
        <fullName evidence="12">Membrane protein related to metalloendopeptidase</fullName>
    </submittedName>
</protein>
<evidence type="ECO:0000313" key="13">
    <source>
        <dbReference type="Proteomes" id="UP000018838"/>
    </source>
</evidence>
<dbReference type="GO" id="GO:0046872">
    <property type="term" value="F:metal ion binding"/>
    <property type="evidence" value="ECO:0007669"/>
    <property type="project" value="UniProtKB-KW"/>
</dbReference>
<keyword evidence="7" id="KW-0482">Metalloprotease</keyword>
<keyword evidence="13" id="KW-1185">Reference proteome</keyword>
<evidence type="ECO:0000256" key="4">
    <source>
        <dbReference type="ARBA" id="ARBA00022723"/>
    </source>
</evidence>
<dbReference type="PANTHER" id="PTHR21666:SF288">
    <property type="entry name" value="CELL DIVISION PROTEIN YTFB"/>
    <property type="match status" value="1"/>
</dbReference>
<evidence type="ECO:0000313" key="12">
    <source>
        <dbReference type="EMBL" id="AHE67976.1"/>
    </source>
</evidence>
<dbReference type="Proteomes" id="UP000018838">
    <property type="component" value="Chromosome"/>
</dbReference>
<keyword evidence="5" id="KW-0378">Hydrolase</keyword>
<comment type="subcellular location">
    <subcellularLocation>
        <location evidence="2">Cell envelope</location>
    </subcellularLocation>
</comment>
<dbReference type="AlphaFoldDB" id="W0BGY4"/>
<name>W0BGY4_9GAMM</name>
<accession>W0BGY4</accession>
<keyword evidence="9" id="KW-0472">Membrane</keyword>
<dbReference type="Pfam" id="PF01551">
    <property type="entry name" value="Peptidase_M23"/>
    <property type="match status" value="1"/>
</dbReference>
<dbReference type="CDD" id="cd12797">
    <property type="entry name" value="M23_peptidase"/>
    <property type="match status" value="1"/>
</dbReference>
<dbReference type="InterPro" id="IPR011055">
    <property type="entry name" value="Dup_hybrid_motif"/>
</dbReference>
<evidence type="ECO:0000256" key="3">
    <source>
        <dbReference type="ARBA" id="ARBA00022670"/>
    </source>
</evidence>
<dbReference type="GO" id="GO:0004222">
    <property type="term" value="F:metalloendopeptidase activity"/>
    <property type="evidence" value="ECO:0007669"/>
    <property type="project" value="TreeGrafter"/>
</dbReference>
<feature type="region of interest" description="Disordered" evidence="8">
    <location>
        <begin position="111"/>
        <end position="132"/>
    </location>
</feature>
<reference evidence="12 13" key="1">
    <citation type="journal article" date="2013" name="Int. J. Med. Microbiol.">
        <title>Legionella oakridgensis ATCC 33761 genome sequence and phenotypic characterization reveals its replication capacity in amoebae.</title>
        <authorList>
            <person name="Brzuszkiewicz E."/>
            <person name="Schulz T."/>
            <person name="Rydzewski K."/>
            <person name="Daniel R."/>
            <person name="Gillmaier N."/>
            <person name="Dittmann C."/>
            <person name="Holland G."/>
            <person name="Schunder E."/>
            <person name="Lautner M."/>
            <person name="Eisenreich W."/>
            <person name="Luck C."/>
            <person name="Heuner K."/>
        </authorList>
    </citation>
    <scope>NUCLEOTIDE SEQUENCE [LARGE SCALE GENOMIC DNA]</scope>
    <source>
        <strain>OR-10</strain>
        <strain evidence="13">ATCC 33761</strain>
    </source>
</reference>
<dbReference type="EMBL" id="CP004006">
    <property type="protein sequence ID" value="AHE67976.1"/>
    <property type="molecule type" value="Genomic_DNA"/>
</dbReference>
<evidence type="ECO:0000256" key="1">
    <source>
        <dbReference type="ARBA" id="ARBA00001947"/>
    </source>
</evidence>
<feature type="transmembrane region" description="Helical" evidence="9">
    <location>
        <begin position="38"/>
        <end position="57"/>
    </location>
</feature>
<dbReference type="Pfam" id="PF19425">
    <property type="entry name" value="Csd3_N2"/>
    <property type="match status" value="1"/>
</dbReference>
<dbReference type="PANTHER" id="PTHR21666">
    <property type="entry name" value="PEPTIDASE-RELATED"/>
    <property type="match status" value="1"/>
</dbReference>
<sequence length="504" mass="56517">MNVNSAFLNKETIFKMTAVKARNGSKTKRFTKKSAKPSKLLAIFVLCVAISLPYFLVKTFRSKQHKNLTVQSLSLPKLQEEETFYDESGELEDMEESQHAELEFSIPPAVLTHEKPPHPVKPTNKATSKPEETWKTVTPQKGDTLAALFQRLGISQKTLAAVLYKNPHAKALTSIKPGQQLQFIVHNGLLEKLSMPLTATQSLLVYRQGHQYLTQIKARKVTGHNHYLTATIQGSLYGTARRMNIPYKLIQQMTEIFHWEIDFAKEVRAGDQFTIVYEALYVENKRVGTGDIVAVTYKSRGKAHQAIRHKNKAGDYNYFTPQGISLRKAFTRYPLIFSHISSTFSLARMHPILHYKRPHKGVDLAAPIGTPIRAVGDGKIETIGRHSGYGNMIKIVHDKKHSTVYAHMLKFQKGLSRGDRVKRGQIIGYVGQTGLASGPHCHYEFHINRQPKNPMTVDLPRAASVSSREMASFSANASTLLAQMKLFEEAQLATSGKKATKKVA</sequence>
<keyword evidence="9" id="KW-1133">Transmembrane helix</keyword>
<dbReference type="CDD" id="cd00118">
    <property type="entry name" value="LysM"/>
    <property type="match status" value="1"/>
</dbReference>
<feature type="domain" description="M23ase beta-sheet core" evidence="10">
    <location>
        <begin position="358"/>
        <end position="454"/>
    </location>
</feature>
<keyword evidence="4" id="KW-0479">Metal-binding</keyword>
<keyword evidence="6" id="KW-0862">Zinc</keyword>
<keyword evidence="3" id="KW-0645">Protease</keyword>
<dbReference type="GO" id="GO:0006508">
    <property type="term" value="P:proteolysis"/>
    <property type="evidence" value="ECO:0007669"/>
    <property type="project" value="UniProtKB-KW"/>
</dbReference>
<dbReference type="InterPro" id="IPR045834">
    <property type="entry name" value="Csd3_N2"/>
</dbReference>
<dbReference type="PATRIC" id="fig|1268635.3.peg.2500"/>
<dbReference type="SUPFAM" id="SSF51261">
    <property type="entry name" value="Duplicated hybrid motif"/>
    <property type="match status" value="1"/>
</dbReference>
<evidence type="ECO:0000259" key="11">
    <source>
        <dbReference type="Pfam" id="PF19425"/>
    </source>
</evidence>
<dbReference type="InterPro" id="IPR050570">
    <property type="entry name" value="Cell_wall_metabolism_enzyme"/>
</dbReference>
<evidence type="ECO:0000256" key="2">
    <source>
        <dbReference type="ARBA" id="ARBA00004196"/>
    </source>
</evidence>